<evidence type="ECO:0000313" key="2">
    <source>
        <dbReference type="Proteomes" id="UP001152795"/>
    </source>
</evidence>
<name>A0A6S7IV85_PARCT</name>
<dbReference type="AlphaFoldDB" id="A0A6S7IV85"/>
<accession>A0A6S7IV85</accession>
<evidence type="ECO:0000313" key="1">
    <source>
        <dbReference type="EMBL" id="CAB4021847.1"/>
    </source>
</evidence>
<protein>
    <submittedName>
        <fullName evidence="1">Uncharacterized protein</fullName>
    </submittedName>
</protein>
<keyword evidence="2" id="KW-1185">Reference proteome</keyword>
<dbReference type="EMBL" id="CACRXK020011658">
    <property type="protein sequence ID" value="CAB4021847.1"/>
    <property type="molecule type" value="Genomic_DNA"/>
</dbReference>
<reference evidence="1" key="1">
    <citation type="submission" date="2020-04" db="EMBL/GenBank/DDBJ databases">
        <authorList>
            <person name="Alioto T."/>
            <person name="Alioto T."/>
            <person name="Gomez Garrido J."/>
        </authorList>
    </citation>
    <scope>NUCLEOTIDE SEQUENCE</scope>
    <source>
        <strain evidence="1">A484AB</strain>
    </source>
</reference>
<sequence length="81" mass="8795">MNPTTGLSTQHFSTTENSRSVNAAANKEDVVSLVSGIIIGIHLSCIAYVLVANLEVGSLSQTLNQRQLKLIQLIKSLIFRK</sequence>
<comment type="caution">
    <text evidence="1">The sequence shown here is derived from an EMBL/GenBank/DDBJ whole genome shotgun (WGS) entry which is preliminary data.</text>
</comment>
<proteinExistence type="predicted"/>
<gene>
    <name evidence="1" type="ORF">PACLA_8A025215</name>
</gene>
<organism evidence="1 2">
    <name type="scientific">Paramuricea clavata</name>
    <name type="common">Red gorgonian</name>
    <name type="synonym">Violescent sea-whip</name>
    <dbReference type="NCBI Taxonomy" id="317549"/>
    <lineage>
        <taxon>Eukaryota</taxon>
        <taxon>Metazoa</taxon>
        <taxon>Cnidaria</taxon>
        <taxon>Anthozoa</taxon>
        <taxon>Octocorallia</taxon>
        <taxon>Malacalcyonacea</taxon>
        <taxon>Plexauridae</taxon>
        <taxon>Paramuricea</taxon>
    </lineage>
</organism>
<dbReference type="Proteomes" id="UP001152795">
    <property type="component" value="Unassembled WGS sequence"/>
</dbReference>